<dbReference type="GO" id="GO:0052618">
    <property type="term" value="F:coenzyme F420-0:L-glutamate ligase activity"/>
    <property type="evidence" value="ECO:0007669"/>
    <property type="project" value="TreeGrafter"/>
</dbReference>
<evidence type="ECO:0000313" key="3">
    <source>
        <dbReference type="Proteomes" id="UP000034137"/>
    </source>
</evidence>
<comment type="caution">
    <text evidence="2">The sequence shown here is derived from an EMBL/GenBank/DDBJ whole genome shotgun (WGS) entry which is preliminary data.</text>
</comment>
<evidence type="ECO:0000313" key="2">
    <source>
        <dbReference type="EMBL" id="KKR33714.1"/>
    </source>
</evidence>
<organism evidence="2 3">
    <name type="scientific">Candidatus Falkowbacteria bacterium GW2011_GWF2_39_8</name>
    <dbReference type="NCBI Taxonomy" id="1618642"/>
    <lineage>
        <taxon>Bacteria</taxon>
        <taxon>Candidatus Falkowiibacteriota</taxon>
    </lineage>
</organism>
<dbReference type="PANTHER" id="PTHR47917">
    <property type="match status" value="1"/>
</dbReference>
<dbReference type="Gene3D" id="3.90.1660.10">
    <property type="entry name" value="CofE-like domain"/>
    <property type="match status" value="1"/>
</dbReference>
<dbReference type="Gene3D" id="3.30.1330.100">
    <property type="entry name" value="CofE-like"/>
    <property type="match status" value="1"/>
</dbReference>
<name>A0A0G0Q062_9BACT</name>
<dbReference type="InterPro" id="IPR002847">
    <property type="entry name" value="F420-0_gamma-glut_ligase-dom"/>
</dbReference>
<feature type="domain" description="Coenzyme F420:L-glutamate ligase-like" evidence="1">
    <location>
        <begin position="6"/>
        <end position="203"/>
    </location>
</feature>
<dbReference type="EMBL" id="LBXO01000004">
    <property type="protein sequence ID" value="KKR33714.1"/>
    <property type="molecule type" value="Genomic_DNA"/>
</dbReference>
<gene>
    <name evidence="2" type="ORF">UT64_C0004G0021</name>
</gene>
<dbReference type="PATRIC" id="fig|1618642.3.peg.146"/>
<dbReference type="PANTHER" id="PTHR47917:SF1">
    <property type="entry name" value="COENZYME F420:L-GLUTAMATE LIGASE"/>
    <property type="match status" value="1"/>
</dbReference>
<sequence>MNIQAVRTHKIQASSNLLEIIKKYLPVIKERSIVVITSKIVSICEGRVINKTTADKDELIIQEAQYYLPRASNLYNIMLTITHGMLIPTAGIDESNGLDHYILWPNNPQRTANNIRKTLVQRYGLKEVGVIITDSKTTPLRLGTTGIALAHSGFKAIKNYIGKKDIYGEKLKMTQANLADGLAAAAVLVMGEGDEQTPLAIINDLSFIDFQHRNPTSKELKSMAISKDSDIYSKLINGVKWQKGGNCSTWNNL</sequence>
<dbReference type="Proteomes" id="UP000034137">
    <property type="component" value="Unassembled WGS sequence"/>
</dbReference>
<accession>A0A0G0Q062</accession>
<evidence type="ECO:0000259" key="1">
    <source>
        <dbReference type="Pfam" id="PF01996"/>
    </source>
</evidence>
<dbReference type="AlphaFoldDB" id="A0A0G0Q062"/>
<proteinExistence type="predicted"/>
<protein>
    <recommendedName>
        <fullName evidence="1">Coenzyme F420:L-glutamate ligase-like domain-containing protein</fullName>
    </recommendedName>
</protein>
<dbReference type="SUPFAM" id="SSF144010">
    <property type="entry name" value="CofE-like"/>
    <property type="match status" value="1"/>
</dbReference>
<dbReference type="Pfam" id="PF01996">
    <property type="entry name" value="F420_ligase"/>
    <property type="match status" value="1"/>
</dbReference>
<reference evidence="2 3" key="1">
    <citation type="journal article" date="2015" name="Nature">
        <title>rRNA introns, odd ribosomes, and small enigmatic genomes across a large radiation of phyla.</title>
        <authorList>
            <person name="Brown C.T."/>
            <person name="Hug L.A."/>
            <person name="Thomas B.C."/>
            <person name="Sharon I."/>
            <person name="Castelle C.J."/>
            <person name="Singh A."/>
            <person name="Wilkins M.J."/>
            <person name="Williams K.H."/>
            <person name="Banfield J.F."/>
        </authorList>
    </citation>
    <scope>NUCLEOTIDE SEQUENCE [LARGE SCALE GENOMIC DNA]</scope>
</reference>